<organism evidence="1 2">
    <name type="scientific">Acinetobacter nematophilus</name>
    <dbReference type="NCBI Taxonomy" id="2994642"/>
    <lineage>
        <taxon>Bacteria</taxon>
        <taxon>Pseudomonadati</taxon>
        <taxon>Pseudomonadota</taxon>
        <taxon>Gammaproteobacteria</taxon>
        <taxon>Moraxellales</taxon>
        <taxon>Moraxellaceae</taxon>
        <taxon>Acinetobacter</taxon>
    </lineage>
</organism>
<reference evidence="1" key="1">
    <citation type="submission" date="2022-11" db="EMBL/GenBank/DDBJ databases">
        <title>Biodiversity and phylogenetic relationships of bacteria.</title>
        <authorList>
            <person name="Machado R.A.R."/>
            <person name="Bhat A."/>
            <person name="Loulou A."/>
            <person name="Kallel S."/>
        </authorList>
    </citation>
    <scope>NUCLEOTIDE SEQUENCE</scope>
    <source>
        <strain evidence="1">A-IN1</strain>
    </source>
</reference>
<evidence type="ECO:0000313" key="2">
    <source>
        <dbReference type="Proteomes" id="UP001146019"/>
    </source>
</evidence>
<name>A0A9X3DVV4_9GAMM</name>
<protein>
    <submittedName>
        <fullName evidence="1">Uncharacterized protein</fullName>
    </submittedName>
</protein>
<gene>
    <name evidence="1" type="ORF">OSH00_14415</name>
</gene>
<evidence type="ECO:0000313" key="1">
    <source>
        <dbReference type="EMBL" id="MCX5468920.1"/>
    </source>
</evidence>
<sequence>MQSNKIPNYASVNEQSGIFAGDDGYQINVKNNTDLKGAIITSTQTAENLKKIV</sequence>
<dbReference type="EMBL" id="JAPKMY010000008">
    <property type="protein sequence ID" value="MCX5468920.1"/>
    <property type="molecule type" value="Genomic_DNA"/>
</dbReference>
<dbReference type="Proteomes" id="UP001146019">
    <property type="component" value="Unassembled WGS sequence"/>
</dbReference>
<dbReference type="AlphaFoldDB" id="A0A9X3DVV4"/>
<keyword evidence="2" id="KW-1185">Reference proteome</keyword>
<comment type="caution">
    <text evidence="1">The sequence shown here is derived from an EMBL/GenBank/DDBJ whole genome shotgun (WGS) entry which is preliminary data.</text>
</comment>
<accession>A0A9X3DVV4</accession>
<proteinExistence type="predicted"/>